<evidence type="ECO:0000313" key="2">
    <source>
        <dbReference type="EMBL" id="KAG9324689.1"/>
    </source>
</evidence>
<proteinExistence type="predicted"/>
<sequence>MTRLASVCITIVFALASQASLTLARPQQPPAAAAPITGCTIATPSNPLTKGQPYKIEFANCKGTGSILLRYGNADDLATDKVPACATMDLAAGSCMFTPSRSGPFTFSTSDASGEVFSGDFTVADSSTSQPVAAQNAQVMTMKNAQPETMARKAQKSAPVVMKKRTLYDMAELAPM</sequence>
<name>A0A9P8A9C0_MORAP</name>
<accession>A0A9P8A9C0</accession>
<reference evidence="2" key="1">
    <citation type="submission" date="2021-07" db="EMBL/GenBank/DDBJ databases">
        <title>Draft genome of Mortierella alpina, strain LL118, isolated from an aspen leaf litter sample.</title>
        <authorList>
            <person name="Yang S."/>
            <person name="Vinatzer B.A."/>
        </authorList>
    </citation>
    <scope>NUCLEOTIDE SEQUENCE</scope>
    <source>
        <strain evidence="2">LL118</strain>
    </source>
</reference>
<dbReference type="Proteomes" id="UP000717515">
    <property type="component" value="Unassembled WGS sequence"/>
</dbReference>
<dbReference type="AlphaFoldDB" id="A0A9P8A9C0"/>
<comment type="caution">
    <text evidence="2">The sequence shown here is derived from an EMBL/GenBank/DDBJ whole genome shotgun (WGS) entry which is preliminary data.</text>
</comment>
<evidence type="ECO:0000256" key="1">
    <source>
        <dbReference type="SAM" id="SignalP"/>
    </source>
</evidence>
<gene>
    <name evidence="2" type="ORF">KVV02_001671</name>
</gene>
<evidence type="ECO:0000313" key="3">
    <source>
        <dbReference type="Proteomes" id="UP000717515"/>
    </source>
</evidence>
<organism evidence="2 3">
    <name type="scientific">Mortierella alpina</name>
    <name type="common">Oleaginous fungus</name>
    <name type="synonym">Mortierella renispora</name>
    <dbReference type="NCBI Taxonomy" id="64518"/>
    <lineage>
        <taxon>Eukaryota</taxon>
        <taxon>Fungi</taxon>
        <taxon>Fungi incertae sedis</taxon>
        <taxon>Mucoromycota</taxon>
        <taxon>Mortierellomycotina</taxon>
        <taxon>Mortierellomycetes</taxon>
        <taxon>Mortierellales</taxon>
        <taxon>Mortierellaceae</taxon>
        <taxon>Mortierella</taxon>
    </lineage>
</organism>
<feature type="chain" id="PRO_5040337945" evidence="1">
    <location>
        <begin position="25"/>
        <end position="176"/>
    </location>
</feature>
<keyword evidence="1" id="KW-0732">Signal</keyword>
<protein>
    <submittedName>
        <fullName evidence="2">Uncharacterized protein</fullName>
    </submittedName>
</protein>
<feature type="signal peptide" evidence="1">
    <location>
        <begin position="1"/>
        <end position="24"/>
    </location>
</feature>
<dbReference type="EMBL" id="JAIFTL010000059">
    <property type="protein sequence ID" value="KAG9324689.1"/>
    <property type="molecule type" value="Genomic_DNA"/>
</dbReference>